<dbReference type="PROSITE" id="PS50110">
    <property type="entry name" value="RESPONSE_REGULATORY"/>
    <property type="match status" value="1"/>
</dbReference>
<dbReference type="GO" id="GO:0004673">
    <property type="term" value="F:protein histidine kinase activity"/>
    <property type="evidence" value="ECO:0007669"/>
    <property type="project" value="UniProtKB-EC"/>
</dbReference>
<dbReference type="InterPro" id="IPR000014">
    <property type="entry name" value="PAS"/>
</dbReference>
<reference evidence="11" key="1">
    <citation type="journal article" date="2019" name="PLoS Negl. Trop. Dis.">
        <title>Revisiting the worldwide diversity of Leptospira species in the environment.</title>
        <authorList>
            <person name="Vincent A.T."/>
            <person name="Schiettekatte O."/>
            <person name="Bourhy P."/>
            <person name="Veyrier F.J."/>
            <person name="Picardeau M."/>
        </authorList>
    </citation>
    <scope>NUCLEOTIDE SEQUENCE [LARGE SCALE GENOMIC DNA]</scope>
    <source>
        <strain evidence="11">SSW15</strain>
    </source>
</reference>
<dbReference type="EMBL" id="RQET01000001">
    <property type="protein sequence ID" value="TGK13968.1"/>
    <property type="molecule type" value="Genomic_DNA"/>
</dbReference>
<comment type="catalytic activity">
    <reaction evidence="1">
        <text>ATP + protein L-histidine = ADP + protein N-phospho-L-histidine.</text>
        <dbReference type="EC" id="2.7.13.3"/>
    </reaction>
</comment>
<dbReference type="PANTHER" id="PTHR41523:SF8">
    <property type="entry name" value="ETHYLENE RESPONSE SENSOR PROTEIN"/>
    <property type="match status" value="1"/>
</dbReference>
<dbReference type="SMART" id="SM00448">
    <property type="entry name" value="REC"/>
    <property type="match status" value="1"/>
</dbReference>
<dbReference type="CDD" id="cd00156">
    <property type="entry name" value="REC"/>
    <property type="match status" value="1"/>
</dbReference>
<evidence type="ECO:0000256" key="7">
    <source>
        <dbReference type="ARBA" id="ARBA00022840"/>
    </source>
</evidence>
<gene>
    <name evidence="11" type="ORF">EHO60_01085</name>
</gene>
<keyword evidence="4" id="KW-0808">Transferase</keyword>
<comment type="caution">
    <text evidence="11">The sequence shown here is derived from an EMBL/GenBank/DDBJ whole genome shotgun (WGS) entry which is preliminary data.</text>
</comment>
<dbReference type="AlphaFoldDB" id="A0A4R9GJS0"/>
<dbReference type="Gene3D" id="3.30.565.10">
    <property type="entry name" value="Histidine kinase-like ATPase, C-terminal domain"/>
    <property type="match status" value="1"/>
</dbReference>
<evidence type="ECO:0000313" key="12">
    <source>
        <dbReference type="Proteomes" id="UP000298458"/>
    </source>
</evidence>
<dbReference type="SUPFAM" id="SSF55785">
    <property type="entry name" value="PYP-like sensor domain (PAS domain)"/>
    <property type="match status" value="1"/>
</dbReference>
<organism evidence="11 12">
    <name type="scientific">Leptospira fletcheri</name>
    <dbReference type="NCBI Taxonomy" id="2484981"/>
    <lineage>
        <taxon>Bacteria</taxon>
        <taxon>Pseudomonadati</taxon>
        <taxon>Spirochaetota</taxon>
        <taxon>Spirochaetia</taxon>
        <taxon>Leptospirales</taxon>
        <taxon>Leptospiraceae</taxon>
        <taxon>Leptospira</taxon>
    </lineage>
</organism>
<protein>
    <recommendedName>
        <fullName evidence="2">histidine kinase</fullName>
        <ecNumber evidence="2">2.7.13.3</ecNumber>
    </recommendedName>
</protein>
<dbReference type="PANTHER" id="PTHR41523">
    <property type="entry name" value="TWO-COMPONENT SYSTEM SENSOR PROTEIN"/>
    <property type="match status" value="1"/>
</dbReference>
<accession>A0A4R9GJS0</accession>
<dbReference type="InterPro" id="IPR035965">
    <property type="entry name" value="PAS-like_dom_sf"/>
</dbReference>
<name>A0A4R9GJS0_9LEPT</name>
<evidence type="ECO:0000256" key="2">
    <source>
        <dbReference type="ARBA" id="ARBA00012438"/>
    </source>
</evidence>
<dbReference type="SUPFAM" id="SSF52172">
    <property type="entry name" value="CheY-like"/>
    <property type="match status" value="1"/>
</dbReference>
<keyword evidence="3 8" id="KW-0597">Phosphoprotein</keyword>
<dbReference type="NCBIfam" id="TIGR00229">
    <property type="entry name" value="sensory_box"/>
    <property type="match status" value="1"/>
</dbReference>
<dbReference type="InterPro" id="IPR011495">
    <property type="entry name" value="Sig_transdc_His_kin_sub2_dim/P"/>
</dbReference>
<dbReference type="Gene3D" id="3.30.450.20">
    <property type="entry name" value="PAS domain"/>
    <property type="match status" value="1"/>
</dbReference>
<dbReference type="Pfam" id="PF00072">
    <property type="entry name" value="Response_reg"/>
    <property type="match status" value="1"/>
</dbReference>
<dbReference type="Pfam" id="PF07568">
    <property type="entry name" value="HisKA_2"/>
    <property type="match status" value="1"/>
</dbReference>
<dbReference type="InterPro" id="IPR011006">
    <property type="entry name" value="CheY-like_superfamily"/>
</dbReference>
<dbReference type="InterPro" id="IPR036890">
    <property type="entry name" value="HATPase_C_sf"/>
</dbReference>
<proteinExistence type="predicted"/>
<evidence type="ECO:0000259" key="9">
    <source>
        <dbReference type="PROSITE" id="PS50110"/>
    </source>
</evidence>
<evidence type="ECO:0000313" key="11">
    <source>
        <dbReference type="EMBL" id="TGK13968.1"/>
    </source>
</evidence>
<dbReference type="SUPFAM" id="SSF55874">
    <property type="entry name" value="ATPase domain of HSP90 chaperone/DNA topoisomerase II/histidine kinase"/>
    <property type="match status" value="1"/>
</dbReference>
<feature type="domain" description="PAS" evidence="10">
    <location>
        <begin position="151"/>
        <end position="194"/>
    </location>
</feature>
<keyword evidence="5" id="KW-0547">Nucleotide-binding</keyword>
<evidence type="ECO:0000256" key="8">
    <source>
        <dbReference type="PROSITE-ProRule" id="PRU00169"/>
    </source>
</evidence>
<dbReference type="GO" id="GO:0000160">
    <property type="term" value="P:phosphorelay signal transduction system"/>
    <property type="evidence" value="ECO:0007669"/>
    <property type="project" value="InterPro"/>
</dbReference>
<evidence type="ECO:0000259" key="10">
    <source>
        <dbReference type="PROSITE" id="PS50112"/>
    </source>
</evidence>
<dbReference type="InterPro" id="IPR001789">
    <property type="entry name" value="Sig_transdc_resp-reg_receiver"/>
</dbReference>
<dbReference type="SMART" id="SM00091">
    <property type="entry name" value="PAS"/>
    <property type="match status" value="1"/>
</dbReference>
<evidence type="ECO:0000256" key="3">
    <source>
        <dbReference type="ARBA" id="ARBA00022553"/>
    </source>
</evidence>
<dbReference type="Proteomes" id="UP000298458">
    <property type="component" value="Unassembled WGS sequence"/>
</dbReference>
<dbReference type="Pfam" id="PF02518">
    <property type="entry name" value="HATPase_c"/>
    <property type="match status" value="1"/>
</dbReference>
<sequence>MQTFPPLVKAKRILIIEDNPADSRLIDLYLQDAAGNELETSFAQTVGSGLEQLRTSFGGLDCIVLDLSLPDSFGLDGFDAIRLEFPRIPIVICSGSEDSGLATEALKAGAQDYLIKGRFDPYLLHRSILYAIERNEFLFRLNEQAATIRDSEERYRLLFENNPHAVWVYDYETLEVIDANQEVEKLYEYSWEEVRRLAISDIRISSEAKKAMEDHVHLKSGKNHPIASVHRKKNGELILVEVTSYKFRLRNREIVLAIVVDITKWKQAEESLRESIRDKEILLQEIHHRVKNNLQIMASLLNLQTNYAKNKVVIRELKDTESRIYSMSLVHNELYNSKNLAEVNLRSYVDKLLDNLWNVYGTGEKIQRKVDVGELSLEVEKAIPLGMILNEIATNSLKYAYQRKNSGTFFVSAGREGNTVKLEIGDNGQGIRNLSEVEQKETLGLQLVKILAKQLKAGLDLNTGDWGTRFALEFSLE</sequence>
<feature type="modified residue" description="4-aspartylphosphate" evidence="8">
    <location>
        <position position="66"/>
    </location>
</feature>
<keyword evidence="6" id="KW-0418">Kinase</keyword>
<keyword evidence="12" id="KW-1185">Reference proteome</keyword>
<dbReference type="EC" id="2.7.13.3" evidence="2"/>
<evidence type="ECO:0000256" key="6">
    <source>
        <dbReference type="ARBA" id="ARBA00022777"/>
    </source>
</evidence>
<evidence type="ECO:0000256" key="4">
    <source>
        <dbReference type="ARBA" id="ARBA00022679"/>
    </source>
</evidence>
<dbReference type="RefSeq" id="WP_135766309.1">
    <property type="nucleotide sequence ID" value="NZ_RQET01000001.1"/>
</dbReference>
<dbReference type="CDD" id="cd00130">
    <property type="entry name" value="PAS"/>
    <property type="match status" value="1"/>
</dbReference>
<dbReference type="Pfam" id="PF13426">
    <property type="entry name" value="PAS_9"/>
    <property type="match status" value="1"/>
</dbReference>
<evidence type="ECO:0000256" key="1">
    <source>
        <dbReference type="ARBA" id="ARBA00000085"/>
    </source>
</evidence>
<evidence type="ECO:0000256" key="5">
    <source>
        <dbReference type="ARBA" id="ARBA00022741"/>
    </source>
</evidence>
<dbReference type="OrthoDB" id="9767435at2"/>
<keyword evidence="7" id="KW-0067">ATP-binding</keyword>
<feature type="domain" description="Response regulatory" evidence="9">
    <location>
        <begin position="12"/>
        <end position="131"/>
    </location>
</feature>
<dbReference type="InterPro" id="IPR003594">
    <property type="entry name" value="HATPase_dom"/>
</dbReference>
<dbReference type="GO" id="GO:0005524">
    <property type="term" value="F:ATP binding"/>
    <property type="evidence" value="ECO:0007669"/>
    <property type="project" value="UniProtKB-KW"/>
</dbReference>
<dbReference type="PROSITE" id="PS50112">
    <property type="entry name" value="PAS"/>
    <property type="match status" value="1"/>
</dbReference>
<dbReference type="Gene3D" id="3.40.50.2300">
    <property type="match status" value="1"/>
</dbReference>